<evidence type="ECO:0000256" key="4">
    <source>
        <dbReference type="ARBA" id="ARBA00022729"/>
    </source>
</evidence>
<evidence type="ECO:0000256" key="7">
    <source>
        <dbReference type="ARBA" id="ARBA00023049"/>
    </source>
</evidence>
<keyword evidence="11" id="KW-1185">Reference proteome</keyword>
<dbReference type="Gene3D" id="2.90.10.30">
    <property type="match status" value="1"/>
</dbReference>
<dbReference type="GO" id="GO:0004222">
    <property type="term" value="F:metalloendopeptidase activity"/>
    <property type="evidence" value="ECO:0007669"/>
    <property type="project" value="InterPro"/>
</dbReference>
<dbReference type="Pfam" id="PF07504">
    <property type="entry name" value="FTP"/>
    <property type="match status" value="1"/>
</dbReference>
<dbReference type="SUPFAM" id="SSF51110">
    <property type="entry name" value="alpha-D-mannose-specific plant lectins"/>
    <property type="match status" value="1"/>
</dbReference>
<keyword evidence="6" id="KW-0862">Zinc</keyword>
<dbReference type="CDD" id="cd09597">
    <property type="entry name" value="M4_TLP"/>
    <property type="match status" value="1"/>
</dbReference>
<keyword evidence="3" id="KW-0479">Metal-binding</keyword>
<evidence type="ECO:0000256" key="6">
    <source>
        <dbReference type="ARBA" id="ARBA00022833"/>
    </source>
</evidence>
<evidence type="ECO:0000259" key="9">
    <source>
        <dbReference type="PROSITE" id="PS50927"/>
    </source>
</evidence>
<dbReference type="InterPro" id="IPR036426">
    <property type="entry name" value="Bulb-type_lectin_dom_sf"/>
</dbReference>
<dbReference type="PROSITE" id="PS50927">
    <property type="entry name" value="BULB_LECTIN"/>
    <property type="match status" value="1"/>
</dbReference>
<keyword evidence="5" id="KW-0378">Hydrolase</keyword>
<evidence type="ECO:0000256" key="3">
    <source>
        <dbReference type="ARBA" id="ARBA00022723"/>
    </source>
</evidence>
<dbReference type="InterPro" id="IPR027268">
    <property type="entry name" value="Peptidase_M4/M1_CTD_sf"/>
</dbReference>
<evidence type="ECO:0000313" key="10">
    <source>
        <dbReference type="EMBL" id="MBB3117970.1"/>
    </source>
</evidence>
<dbReference type="Gene3D" id="3.10.450.490">
    <property type="match status" value="1"/>
</dbReference>
<organism evidence="10 11">
    <name type="scientific">Pseudoduganella violacea</name>
    <dbReference type="NCBI Taxonomy" id="1715466"/>
    <lineage>
        <taxon>Bacteria</taxon>
        <taxon>Pseudomonadati</taxon>
        <taxon>Pseudomonadota</taxon>
        <taxon>Betaproteobacteria</taxon>
        <taxon>Burkholderiales</taxon>
        <taxon>Oxalobacteraceae</taxon>
        <taxon>Telluria group</taxon>
        <taxon>Pseudoduganella</taxon>
    </lineage>
</organism>
<evidence type="ECO:0000256" key="5">
    <source>
        <dbReference type="ARBA" id="ARBA00022801"/>
    </source>
</evidence>
<dbReference type="Proteomes" id="UP000541535">
    <property type="component" value="Unassembled WGS sequence"/>
</dbReference>
<feature type="active site" description="Proton donor" evidence="8">
    <location>
        <position position="471"/>
    </location>
</feature>
<dbReference type="InterPro" id="IPR013856">
    <property type="entry name" value="Peptidase_M4_domain"/>
</dbReference>
<dbReference type="InterPro" id="IPR001480">
    <property type="entry name" value="Bulb-type_lectin_dom"/>
</dbReference>
<keyword evidence="7 10" id="KW-0482">Metalloprotease</keyword>
<comment type="similarity">
    <text evidence="1">Belongs to the peptidase M4 family.</text>
</comment>
<gene>
    <name evidence="10" type="ORF">FHS03_000996</name>
</gene>
<dbReference type="PANTHER" id="PTHR33794">
    <property type="entry name" value="BACILLOLYSIN"/>
    <property type="match status" value="1"/>
</dbReference>
<dbReference type="InterPro" id="IPR023612">
    <property type="entry name" value="Peptidase_M4"/>
</dbReference>
<feature type="active site" evidence="8">
    <location>
        <position position="378"/>
    </location>
</feature>
<dbReference type="InterPro" id="IPR001570">
    <property type="entry name" value="Peptidase_M4_C_domain"/>
</dbReference>
<keyword evidence="2 10" id="KW-0645">Protease</keyword>
<evidence type="ECO:0000256" key="1">
    <source>
        <dbReference type="ARBA" id="ARBA00009388"/>
    </source>
</evidence>
<dbReference type="SMART" id="SM00108">
    <property type="entry name" value="B_lectin"/>
    <property type="match status" value="1"/>
</dbReference>
<sequence>MALLLSAAPSQAQVRALADEVLVRLQAAEKSRELKAAQQLDGLKSELGLDARTEFKPIKTITDSFGQSHTRFQQHYAGLKVWGGEIITHLDAEEKQAAPTNALEKNISLDPTPTLSAEDALALVAAQMGVKGPYAYQPKLELLIYPIVVKTPTVDSKNGQLDATQVRRDVLRYALAYHVHVEVHNADDGAQARDFMIDAHDGAILKQWSSLQTAHTVASGARSQYNGTVSLNTNSANGGYELRDMLRGTGGSYGNNVVLRYVSATPAIGDIFTDATNTWGDGQNYLPGSPTTSDTYQTAAVDVAYGMGATWDFYKKIFNRNGIDGSGKATFAVVHDPQLKSGGVNASWSDACFCMRFGDGDSSGYYKNLTSLDLVGHEMAHGLTGSTAQLVYMDESGGLNEATSDILGTALEFYVRGGGLAAGSYGIPASGGNWSIGEGVMQTLTRYMDKPSRDGVSHDAWSLTLGESDVHYSSGPMNRAFYFMSKGATTSGDTSSPHLPGGMSGIGIDRAARIWYRAVSTYLTATSDYVAARQAAIAAAKELYGAGSAEEIAVWNAFRAINVGAAWNAQACGRLDAGRELAAGESVKSCNGQYTLIQQGDGNLVLYRSGNVPVWNALTYGNPGAYSIFQQDGNLVVYQSASRTPLWNANTYHSPGAQLTVRDDGNMIITSPNGLPVWFVTAPAGVGPVQAASGGNTAFGSADVVQAGAAGVRGAVDVAASQYFRLSVAPGKTVTADFVGGWIPKRGSDFTVTVFNSANAQLSSATSSYHATRLQQSYTNTTGAAQDIVLQVYRNWNSIAPFYGPVPYTIAIK</sequence>
<dbReference type="EMBL" id="JACHXD010000002">
    <property type="protein sequence ID" value="MBB3117970.1"/>
    <property type="molecule type" value="Genomic_DNA"/>
</dbReference>
<dbReference type="Gene3D" id="3.10.170.10">
    <property type="match status" value="1"/>
</dbReference>
<comment type="caution">
    <text evidence="10">The sequence shown here is derived from an EMBL/GenBank/DDBJ whole genome shotgun (WGS) entry which is preliminary data.</text>
</comment>
<dbReference type="AlphaFoldDB" id="A0A7W5B856"/>
<evidence type="ECO:0000313" key="11">
    <source>
        <dbReference type="Proteomes" id="UP000541535"/>
    </source>
</evidence>
<reference evidence="10 11" key="1">
    <citation type="submission" date="2020-08" db="EMBL/GenBank/DDBJ databases">
        <title>Genomic Encyclopedia of Type Strains, Phase III (KMG-III): the genomes of soil and plant-associated and newly described type strains.</title>
        <authorList>
            <person name="Whitman W."/>
        </authorList>
    </citation>
    <scope>NUCLEOTIDE SEQUENCE [LARGE SCALE GENOMIC DNA]</scope>
    <source>
        <strain evidence="10 11">CECT 8897</strain>
    </source>
</reference>
<dbReference type="InterPro" id="IPR050728">
    <property type="entry name" value="Zinc_Metalloprotease_M4"/>
</dbReference>
<dbReference type="PRINTS" id="PR00730">
    <property type="entry name" value="THERMOLYSIN"/>
</dbReference>
<dbReference type="PANTHER" id="PTHR33794:SF1">
    <property type="entry name" value="BACILLOLYSIN"/>
    <property type="match status" value="1"/>
</dbReference>
<feature type="domain" description="Bulb-type lectin" evidence="9">
    <location>
        <begin position="572"/>
        <end position="682"/>
    </location>
</feature>
<keyword evidence="4" id="KW-0732">Signal</keyword>
<evidence type="ECO:0000256" key="2">
    <source>
        <dbReference type="ARBA" id="ARBA00022670"/>
    </source>
</evidence>
<evidence type="ECO:0000256" key="8">
    <source>
        <dbReference type="PIRSR" id="PIRSR623612-1"/>
    </source>
</evidence>
<dbReference type="Pfam" id="PF01447">
    <property type="entry name" value="Peptidase_M4"/>
    <property type="match status" value="1"/>
</dbReference>
<protein>
    <submittedName>
        <fullName evidence="10">Zn-dependent metalloprotease</fullName>
    </submittedName>
</protein>
<dbReference type="SUPFAM" id="SSF55486">
    <property type="entry name" value="Metalloproteases ('zincins'), catalytic domain"/>
    <property type="match status" value="1"/>
</dbReference>
<accession>A0A7W5B856</accession>
<name>A0A7W5B856_9BURK</name>
<dbReference type="Pfam" id="PF02868">
    <property type="entry name" value="Peptidase_M4_C"/>
    <property type="match status" value="1"/>
</dbReference>
<dbReference type="InterPro" id="IPR011096">
    <property type="entry name" value="FTP_domain"/>
</dbReference>
<dbReference type="Gene3D" id="1.10.390.10">
    <property type="entry name" value="Neutral Protease Domain 2"/>
    <property type="match status" value="1"/>
</dbReference>
<dbReference type="GO" id="GO:0006508">
    <property type="term" value="P:proteolysis"/>
    <property type="evidence" value="ECO:0007669"/>
    <property type="project" value="UniProtKB-KW"/>
</dbReference>
<dbReference type="GO" id="GO:0046872">
    <property type="term" value="F:metal ion binding"/>
    <property type="evidence" value="ECO:0007669"/>
    <property type="project" value="UniProtKB-KW"/>
</dbReference>
<proteinExistence type="inferred from homology"/>
<dbReference type="RefSeq" id="WP_183439895.1">
    <property type="nucleotide sequence ID" value="NZ_JACHXD010000002.1"/>
</dbReference>